<name>A0A410P6A7_VELA1</name>
<feature type="compositionally biased region" description="Gly residues" evidence="2">
    <location>
        <begin position="138"/>
        <end position="148"/>
    </location>
</feature>
<dbReference type="AlphaFoldDB" id="A0A410P6A7"/>
<evidence type="ECO:0000256" key="2">
    <source>
        <dbReference type="SAM" id="MobiDB-lite"/>
    </source>
</evidence>
<organism evidence="3 4">
    <name type="scientific">Velamenicoccus archaeovorus</name>
    <dbReference type="NCBI Taxonomy" id="1930593"/>
    <lineage>
        <taxon>Bacteria</taxon>
        <taxon>Pseudomonadati</taxon>
        <taxon>Candidatus Omnitrophota</taxon>
        <taxon>Candidatus Velamenicoccus</taxon>
    </lineage>
</organism>
<accession>A0A410P6A7</accession>
<feature type="region of interest" description="Disordered" evidence="2">
    <location>
        <begin position="131"/>
        <end position="162"/>
    </location>
</feature>
<dbReference type="KEGG" id="vai:BU251_07650"/>
<evidence type="ECO:0000313" key="3">
    <source>
        <dbReference type="EMBL" id="QAT17598.1"/>
    </source>
</evidence>
<proteinExistence type="predicted"/>
<sequence length="162" mass="17682">MNRNAVYLAVFAVLCVLAGVLAGAGIVRKAVCPEFGPPGRPDFAARAEHFMRRGPGGGVGPGSPVEMLADRLDLSKEQKADVEKILEESRQEVEKLGEDVRYTIDKIKNEGDERIMKILDPGQQERFMELLEEIHGSGRPGEGQGPMGEYGPPPSEDLPSRR</sequence>
<dbReference type="Proteomes" id="UP000287243">
    <property type="component" value="Chromosome"/>
</dbReference>
<evidence type="ECO:0008006" key="5">
    <source>
        <dbReference type="Google" id="ProtNLM"/>
    </source>
</evidence>
<evidence type="ECO:0000256" key="1">
    <source>
        <dbReference type="SAM" id="Coils"/>
    </source>
</evidence>
<keyword evidence="4" id="KW-1185">Reference proteome</keyword>
<gene>
    <name evidence="3" type="ORF">BU251_07650</name>
</gene>
<reference evidence="3 4" key="1">
    <citation type="submission" date="2017-01" db="EMBL/GenBank/DDBJ databases">
        <title>First insights into the biology of 'candidatus Vampirococcus archaeovorus'.</title>
        <authorList>
            <person name="Kizina J."/>
            <person name="Jordan S."/>
            <person name="Stueber K."/>
            <person name="Reinhardt R."/>
            <person name="Harder J."/>
        </authorList>
    </citation>
    <scope>NUCLEOTIDE SEQUENCE [LARGE SCALE GENOMIC DNA]</scope>
    <source>
        <strain evidence="3 4">LiM</strain>
    </source>
</reference>
<evidence type="ECO:0000313" key="4">
    <source>
        <dbReference type="Proteomes" id="UP000287243"/>
    </source>
</evidence>
<keyword evidence="1" id="KW-0175">Coiled coil</keyword>
<dbReference type="EMBL" id="CP019384">
    <property type="protein sequence ID" value="QAT17598.1"/>
    <property type="molecule type" value="Genomic_DNA"/>
</dbReference>
<feature type="coiled-coil region" evidence="1">
    <location>
        <begin position="72"/>
        <end position="99"/>
    </location>
</feature>
<protein>
    <recommendedName>
        <fullName evidence="5">Periplasmic heavy metal sensor</fullName>
    </recommendedName>
</protein>
<dbReference type="RefSeq" id="WP_128700498.1">
    <property type="nucleotide sequence ID" value="NZ_CP019384.1"/>
</dbReference>